<keyword evidence="2" id="KW-1185">Reference proteome</keyword>
<evidence type="ECO:0000313" key="2">
    <source>
        <dbReference type="Proteomes" id="UP000813824"/>
    </source>
</evidence>
<sequence length="169" mass="18281">MSPAEWLMNVHSLISVVGCAGAGSSDLSKRSNDSEETHQSPSFISANARHTIEDDSPCFPTITAHTSLTANVQAERPASYLVLPFTPQALLLGQEDVLSRLKTSSVGSFREAQVTCGPNVRCLPASPSKPLFQASSPRSELHEALPYKYISTRVGEKTYFVSSRILSNI</sequence>
<name>A0A8K0ULB5_9AGAR</name>
<dbReference type="AlphaFoldDB" id="A0A8K0ULB5"/>
<gene>
    <name evidence="1" type="ORF">BXZ70DRAFT_329987</name>
</gene>
<dbReference type="Proteomes" id="UP000813824">
    <property type="component" value="Unassembled WGS sequence"/>
</dbReference>
<proteinExistence type="predicted"/>
<organism evidence="1 2">
    <name type="scientific">Cristinia sonorae</name>
    <dbReference type="NCBI Taxonomy" id="1940300"/>
    <lineage>
        <taxon>Eukaryota</taxon>
        <taxon>Fungi</taxon>
        <taxon>Dikarya</taxon>
        <taxon>Basidiomycota</taxon>
        <taxon>Agaricomycotina</taxon>
        <taxon>Agaricomycetes</taxon>
        <taxon>Agaricomycetidae</taxon>
        <taxon>Agaricales</taxon>
        <taxon>Pleurotineae</taxon>
        <taxon>Stephanosporaceae</taxon>
        <taxon>Cristinia</taxon>
    </lineage>
</organism>
<reference evidence="1" key="1">
    <citation type="journal article" date="2021" name="New Phytol.">
        <title>Evolutionary innovations through gain and loss of genes in the ectomycorrhizal Boletales.</title>
        <authorList>
            <person name="Wu G."/>
            <person name="Miyauchi S."/>
            <person name="Morin E."/>
            <person name="Kuo A."/>
            <person name="Drula E."/>
            <person name="Varga T."/>
            <person name="Kohler A."/>
            <person name="Feng B."/>
            <person name="Cao Y."/>
            <person name="Lipzen A."/>
            <person name="Daum C."/>
            <person name="Hundley H."/>
            <person name="Pangilinan J."/>
            <person name="Johnson J."/>
            <person name="Barry K."/>
            <person name="LaButti K."/>
            <person name="Ng V."/>
            <person name="Ahrendt S."/>
            <person name="Min B."/>
            <person name="Choi I.G."/>
            <person name="Park H."/>
            <person name="Plett J.M."/>
            <person name="Magnuson J."/>
            <person name="Spatafora J.W."/>
            <person name="Nagy L.G."/>
            <person name="Henrissat B."/>
            <person name="Grigoriev I.V."/>
            <person name="Yang Z.L."/>
            <person name="Xu J."/>
            <person name="Martin F.M."/>
        </authorList>
    </citation>
    <scope>NUCLEOTIDE SEQUENCE</scope>
    <source>
        <strain evidence="1">KKN 215</strain>
    </source>
</reference>
<dbReference type="EMBL" id="JAEVFJ010000023">
    <property type="protein sequence ID" value="KAH8096680.1"/>
    <property type="molecule type" value="Genomic_DNA"/>
</dbReference>
<comment type="caution">
    <text evidence="1">The sequence shown here is derived from an EMBL/GenBank/DDBJ whole genome shotgun (WGS) entry which is preliminary data.</text>
</comment>
<accession>A0A8K0ULB5</accession>
<protein>
    <submittedName>
        <fullName evidence="1">Uncharacterized protein</fullName>
    </submittedName>
</protein>
<evidence type="ECO:0000313" key="1">
    <source>
        <dbReference type="EMBL" id="KAH8096680.1"/>
    </source>
</evidence>